<dbReference type="SUPFAM" id="SSF53271">
    <property type="entry name" value="PRTase-like"/>
    <property type="match status" value="1"/>
</dbReference>
<dbReference type="Pfam" id="PF00156">
    <property type="entry name" value="Pribosyltran"/>
    <property type="match status" value="1"/>
</dbReference>
<dbReference type="PANTHER" id="PTHR11608:SF0">
    <property type="entry name" value="BIFUNCTIONAL PROTEIN PYRR"/>
    <property type="match status" value="1"/>
</dbReference>
<dbReference type="Gene3D" id="3.40.50.2020">
    <property type="match status" value="1"/>
</dbReference>
<protein>
    <submittedName>
        <fullName evidence="2">Bifunctional protein PyrR</fullName>
    </submittedName>
</protein>
<accession>A0A1J5RKU6</accession>
<dbReference type="InterPro" id="IPR000836">
    <property type="entry name" value="PRTase_dom"/>
</dbReference>
<gene>
    <name evidence="2" type="primary">pyrR_7</name>
    <name evidence="2" type="ORF">GALL_293360</name>
</gene>
<sequence>MATRKTIGSAAIHAAISQIAEVIAARHSSPERLIVLGIANGGLPLSRRVAARLTALAPNLRTALGSLDISFHRDDIGRNPIPKEFTPTVIPGDVNGAHVILVDDVIFTGRTIKASLDELFDHGRPAKVELAVLVDRGGRRLPVHADYIGITLDDVACSEKVVISLDEQHPAHDLIRIENSVPPKPKHAKA</sequence>
<reference evidence="2" key="1">
    <citation type="submission" date="2016-10" db="EMBL/GenBank/DDBJ databases">
        <title>Sequence of Gallionella enrichment culture.</title>
        <authorList>
            <person name="Poehlein A."/>
            <person name="Muehling M."/>
            <person name="Daniel R."/>
        </authorList>
    </citation>
    <scope>NUCLEOTIDE SEQUENCE</scope>
</reference>
<dbReference type="NCBIfam" id="NF003549">
    <property type="entry name" value="PRK05205.1-5"/>
    <property type="match status" value="1"/>
</dbReference>
<dbReference type="AlphaFoldDB" id="A0A1J5RKU6"/>
<comment type="caution">
    <text evidence="2">The sequence shown here is derived from an EMBL/GenBank/DDBJ whole genome shotgun (WGS) entry which is preliminary data.</text>
</comment>
<dbReference type="CDD" id="cd06223">
    <property type="entry name" value="PRTases_typeI"/>
    <property type="match status" value="1"/>
</dbReference>
<dbReference type="PANTHER" id="PTHR11608">
    <property type="entry name" value="BIFUNCTIONAL PROTEIN PYRR"/>
    <property type="match status" value="1"/>
</dbReference>
<dbReference type="InterPro" id="IPR050137">
    <property type="entry name" value="PyrR_bifunctional"/>
</dbReference>
<evidence type="ECO:0000259" key="1">
    <source>
        <dbReference type="Pfam" id="PF00156"/>
    </source>
</evidence>
<evidence type="ECO:0000313" key="2">
    <source>
        <dbReference type="EMBL" id="OIQ88773.1"/>
    </source>
</evidence>
<feature type="domain" description="Phosphoribosyltransferase" evidence="1">
    <location>
        <begin position="12"/>
        <end position="151"/>
    </location>
</feature>
<organism evidence="2">
    <name type="scientific">mine drainage metagenome</name>
    <dbReference type="NCBI Taxonomy" id="410659"/>
    <lineage>
        <taxon>unclassified sequences</taxon>
        <taxon>metagenomes</taxon>
        <taxon>ecological metagenomes</taxon>
    </lineage>
</organism>
<dbReference type="InterPro" id="IPR029057">
    <property type="entry name" value="PRTase-like"/>
</dbReference>
<name>A0A1J5RKU6_9ZZZZ</name>
<dbReference type="NCBIfam" id="NF003545">
    <property type="entry name" value="PRK05205.1-1"/>
    <property type="match status" value="1"/>
</dbReference>
<proteinExistence type="predicted"/>
<dbReference type="EMBL" id="MLJW01000358">
    <property type="protein sequence ID" value="OIQ88773.1"/>
    <property type="molecule type" value="Genomic_DNA"/>
</dbReference>